<protein>
    <submittedName>
        <fullName evidence="2">Uncharacterized protein</fullName>
    </submittedName>
</protein>
<keyword evidence="3" id="KW-1185">Reference proteome</keyword>
<dbReference type="OrthoDB" id="10667812at2759"/>
<evidence type="ECO:0000313" key="3">
    <source>
        <dbReference type="Proteomes" id="UP000054937"/>
    </source>
</evidence>
<evidence type="ECO:0000313" key="2">
    <source>
        <dbReference type="EMBL" id="KRX06071.1"/>
    </source>
</evidence>
<feature type="compositionally biased region" description="Polar residues" evidence="1">
    <location>
        <begin position="9"/>
        <end position="26"/>
    </location>
</feature>
<dbReference type="EMBL" id="LDAU01000102">
    <property type="protein sequence ID" value="KRX06071.1"/>
    <property type="molecule type" value="Genomic_DNA"/>
</dbReference>
<accession>A0A0V0QUZ4</accession>
<name>A0A0V0QUZ4_PSEPJ</name>
<dbReference type="AlphaFoldDB" id="A0A0V0QUZ4"/>
<feature type="region of interest" description="Disordered" evidence="1">
    <location>
        <begin position="1"/>
        <end position="28"/>
    </location>
</feature>
<feature type="region of interest" description="Disordered" evidence="1">
    <location>
        <begin position="316"/>
        <end position="348"/>
    </location>
</feature>
<feature type="compositionally biased region" description="Basic residues" evidence="1">
    <location>
        <begin position="324"/>
        <end position="339"/>
    </location>
</feature>
<organism evidence="2 3">
    <name type="scientific">Pseudocohnilembus persalinus</name>
    <name type="common">Ciliate</name>
    <dbReference type="NCBI Taxonomy" id="266149"/>
    <lineage>
        <taxon>Eukaryota</taxon>
        <taxon>Sar</taxon>
        <taxon>Alveolata</taxon>
        <taxon>Ciliophora</taxon>
        <taxon>Intramacronucleata</taxon>
        <taxon>Oligohymenophorea</taxon>
        <taxon>Scuticociliatia</taxon>
        <taxon>Philasterida</taxon>
        <taxon>Pseudocohnilembidae</taxon>
        <taxon>Pseudocohnilembus</taxon>
    </lineage>
</organism>
<proteinExistence type="predicted"/>
<dbReference type="Proteomes" id="UP000054937">
    <property type="component" value="Unassembled WGS sequence"/>
</dbReference>
<evidence type="ECO:0000256" key="1">
    <source>
        <dbReference type="SAM" id="MobiDB-lite"/>
    </source>
</evidence>
<dbReference type="InParanoid" id="A0A0V0QUZ4"/>
<reference evidence="2 3" key="1">
    <citation type="journal article" date="2015" name="Sci. Rep.">
        <title>Genome of the facultative scuticociliatosis pathogen Pseudocohnilembus persalinus provides insight into its virulence through horizontal gene transfer.</title>
        <authorList>
            <person name="Xiong J."/>
            <person name="Wang G."/>
            <person name="Cheng J."/>
            <person name="Tian M."/>
            <person name="Pan X."/>
            <person name="Warren A."/>
            <person name="Jiang C."/>
            <person name="Yuan D."/>
            <person name="Miao W."/>
        </authorList>
    </citation>
    <scope>NUCLEOTIDE SEQUENCE [LARGE SCALE GENOMIC DNA]</scope>
    <source>
        <strain evidence="2">36N120E</strain>
    </source>
</reference>
<gene>
    <name evidence="2" type="ORF">PPERSA_01149</name>
</gene>
<comment type="caution">
    <text evidence="2">The sequence shown here is derived from an EMBL/GenBank/DDBJ whole genome shotgun (WGS) entry which is preliminary data.</text>
</comment>
<sequence>MEKLEIESLNKQNQDYTTSNSQSQKKFNQDKGVQKQQLFIRQAQSYIEDIVHLQTQNSKYCKNLNNQISYFNEESQGYVFSSSSDEDQYDECGKYNKKIREELSNHSQYLNQKIIKNEVIKEELLSQSNLTLEDRPYLRRENMFFEIYFHEVSIKSAFEREFSYKKGNIDYFDPDFQGKVEFFPSKYHIIYKMELEGFKDKLYMRVMMTMMKKVCRYIIQFQMVEEAMHSQCGKQFIYEITFFFKYRLNFLGGKRVPPLTRTYNLSPNVKITVYYIKQNDQSFNQLGQNELTIQTYLKNEDEHKIKQQNRIKLDQEENVQSKFQKPRKKQKLVKNSKKHQQVDSSTDYSDIDLIYSD</sequence>